<accession>A0A2G1VXI9</accession>
<protein>
    <submittedName>
        <fullName evidence="1">Uncharacterized protein</fullName>
    </submittedName>
</protein>
<dbReference type="Proteomes" id="UP000225740">
    <property type="component" value="Unassembled WGS sequence"/>
</dbReference>
<dbReference type="EMBL" id="NIZW01000048">
    <property type="protein sequence ID" value="PHQ31496.1"/>
    <property type="molecule type" value="Genomic_DNA"/>
</dbReference>
<sequence>MRPLEDWVRSSAGEYVRAMQQLAEEQPHLAEEDRRYVAAIAVVIHTTQIQTQVSEEELKKVLQNK</sequence>
<reference evidence="1 2" key="1">
    <citation type="submission" date="2017-06" db="EMBL/GenBank/DDBJ databases">
        <title>Description of Rhodopirellula bahusiensis sp. nov.</title>
        <authorList>
            <person name="Kizina J."/>
            <person name="Harder J."/>
        </authorList>
    </citation>
    <scope>NUCLEOTIDE SEQUENCE [LARGE SCALE GENOMIC DNA]</scope>
    <source>
        <strain evidence="1 2">SWK21</strain>
    </source>
</reference>
<gene>
    <name evidence="1" type="ORF">CEE69_30820</name>
</gene>
<keyword evidence="2" id="KW-1185">Reference proteome</keyword>
<comment type="caution">
    <text evidence="1">The sequence shown here is derived from an EMBL/GenBank/DDBJ whole genome shotgun (WGS) entry which is preliminary data.</text>
</comment>
<name>A0A2G1VXI9_9BACT</name>
<organism evidence="1 2">
    <name type="scientific">Rhodopirellula bahusiensis</name>
    <dbReference type="NCBI Taxonomy" id="2014065"/>
    <lineage>
        <taxon>Bacteria</taxon>
        <taxon>Pseudomonadati</taxon>
        <taxon>Planctomycetota</taxon>
        <taxon>Planctomycetia</taxon>
        <taxon>Pirellulales</taxon>
        <taxon>Pirellulaceae</taxon>
        <taxon>Rhodopirellula</taxon>
    </lineage>
</organism>
<dbReference type="AlphaFoldDB" id="A0A2G1VXI9"/>
<evidence type="ECO:0000313" key="1">
    <source>
        <dbReference type="EMBL" id="PHQ31496.1"/>
    </source>
</evidence>
<dbReference type="GeneID" id="90612203"/>
<evidence type="ECO:0000313" key="2">
    <source>
        <dbReference type="Proteomes" id="UP000225740"/>
    </source>
</evidence>
<dbReference type="RefSeq" id="WP_099264390.1">
    <property type="nucleotide sequence ID" value="NZ_NIZW01000048.1"/>
</dbReference>
<proteinExistence type="predicted"/>